<dbReference type="InterPro" id="IPR005346">
    <property type="entry name" value="RnfH"/>
</dbReference>
<dbReference type="NCBIfam" id="NF002490">
    <property type="entry name" value="PRK01777.1"/>
    <property type="match status" value="1"/>
</dbReference>
<dbReference type="Gene3D" id="3.10.20.280">
    <property type="entry name" value="RnfH-like"/>
    <property type="match status" value="1"/>
</dbReference>
<proteinExistence type="inferred from homology"/>
<dbReference type="InterPro" id="IPR037021">
    <property type="entry name" value="RnfH_sf"/>
</dbReference>
<sequence>MDIHERAMEIEVVYALPDIQIMRRLCAPPGVTARQAVELSGIINLYPEIDLSKNKLGVFGKLVKPNAILRDGDRVEIYRPLAVDPREARRKRMEDFKTMKKNRNAGTNVPNGAPL</sequence>
<evidence type="ECO:0000256" key="1">
    <source>
        <dbReference type="ARBA" id="ARBA00010645"/>
    </source>
</evidence>
<accession>A0A1W6SPF8</accession>
<dbReference type="SUPFAM" id="SSF54285">
    <property type="entry name" value="MoaD/ThiS"/>
    <property type="match status" value="1"/>
</dbReference>
<comment type="similarity">
    <text evidence="1 2">Belongs to the UPF0125 (RnfH) family.</text>
</comment>
<organism evidence="3 4">
    <name type="scientific">Nitrosospira lacus</name>
    <dbReference type="NCBI Taxonomy" id="1288494"/>
    <lineage>
        <taxon>Bacteria</taxon>
        <taxon>Pseudomonadati</taxon>
        <taxon>Pseudomonadota</taxon>
        <taxon>Betaproteobacteria</taxon>
        <taxon>Nitrosomonadales</taxon>
        <taxon>Nitrosomonadaceae</taxon>
        <taxon>Nitrosospira</taxon>
    </lineage>
</organism>
<dbReference type="Proteomes" id="UP000012179">
    <property type="component" value="Chromosome"/>
</dbReference>
<protein>
    <recommendedName>
        <fullName evidence="2">UPF0125 protein EBAPG3_007630</fullName>
    </recommendedName>
</protein>
<evidence type="ECO:0000256" key="2">
    <source>
        <dbReference type="HAMAP-Rule" id="MF_00460"/>
    </source>
</evidence>
<dbReference type="Pfam" id="PF03658">
    <property type="entry name" value="Ub-RnfH"/>
    <property type="match status" value="1"/>
</dbReference>
<gene>
    <name evidence="3" type="ORF">EBAPG3_007630</name>
</gene>
<dbReference type="eggNOG" id="COG2914">
    <property type="taxonomic scope" value="Bacteria"/>
</dbReference>
<dbReference type="HAMAP" id="MF_00460">
    <property type="entry name" value="UPF0125_RnfH"/>
    <property type="match status" value="1"/>
</dbReference>
<evidence type="ECO:0000313" key="3">
    <source>
        <dbReference type="EMBL" id="ARO87652.1"/>
    </source>
</evidence>
<evidence type="ECO:0000313" key="4">
    <source>
        <dbReference type="Proteomes" id="UP000012179"/>
    </source>
</evidence>
<dbReference type="RefSeq" id="WP_004176809.1">
    <property type="nucleotide sequence ID" value="NZ_CP021106.3"/>
</dbReference>
<keyword evidence="4" id="KW-1185">Reference proteome</keyword>
<name>A0A1W6SPF8_9PROT</name>
<dbReference type="PANTHER" id="PTHR37483:SF1">
    <property type="entry name" value="UPF0125 PROTEIN RATB"/>
    <property type="match status" value="1"/>
</dbReference>
<dbReference type="AlphaFoldDB" id="A0A1W6SPF8"/>
<dbReference type="EMBL" id="CP021106">
    <property type="protein sequence ID" value="ARO87652.1"/>
    <property type="molecule type" value="Genomic_DNA"/>
</dbReference>
<dbReference type="InterPro" id="IPR016155">
    <property type="entry name" value="Mopterin_synth/thiamin_S_b"/>
</dbReference>
<dbReference type="KEGG" id="nlc:EBAPG3_007630"/>
<dbReference type="PANTHER" id="PTHR37483">
    <property type="entry name" value="UPF0125 PROTEIN RATB"/>
    <property type="match status" value="1"/>
</dbReference>
<reference evidence="3 4" key="1">
    <citation type="journal article" date="2015" name="Int. J. Syst. Evol. Microbiol.">
        <title>Nitrosospira lacus sp. nov., a psychrotolerant, ammonia-oxidizing bacterium from sandy lake sediment.</title>
        <authorList>
            <person name="Urakawa H."/>
            <person name="Garcia J.C."/>
            <person name="Nielsen J.L."/>
            <person name="Le V.Q."/>
            <person name="Kozlowski J.A."/>
            <person name="Stein L.Y."/>
            <person name="Lim C.K."/>
            <person name="Pommerening-Roser A."/>
            <person name="Martens-Habbena W."/>
            <person name="Stahl D.A."/>
            <person name="Klotz M.G."/>
        </authorList>
    </citation>
    <scope>NUCLEOTIDE SEQUENCE [LARGE SCALE GENOMIC DNA]</scope>
    <source>
        <strain evidence="3 4">APG3</strain>
    </source>
</reference>